<sequence length="51" mass="5993">MEHITNINENLLLNEFALKIRTQEAERRRDNNNEFPSSIISEMEETPSADM</sequence>
<feature type="compositionally biased region" description="Acidic residues" evidence="1">
    <location>
        <begin position="42"/>
        <end position="51"/>
    </location>
</feature>
<accession>A0A367IQP8</accession>
<dbReference type="EMBL" id="PJQL01004146">
    <property type="protein sequence ID" value="RCH80017.1"/>
    <property type="molecule type" value="Genomic_DNA"/>
</dbReference>
<comment type="caution">
    <text evidence="2">The sequence shown here is derived from an EMBL/GenBank/DDBJ whole genome shotgun (WGS) entry which is preliminary data.</text>
</comment>
<keyword evidence="3" id="KW-1185">Reference proteome</keyword>
<feature type="region of interest" description="Disordered" evidence="1">
    <location>
        <begin position="23"/>
        <end position="51"/>
    </location>
</feature>
<feature type="non-terminal residue" evidence="2">
    <location>
        <position position="51"/>
    </location>
</feature>
<evidence type="ECO:0000313" key="2">
    <source>
        <dbReference type="EMBL" id="RCH80017.1"/>
    </source>
</evidence>
<dbReference type="Proteomes" id="UP000252139">
    <property type="component" value="Unassembled WGS sequence"/>
</dbReference>
<protein>
    <submittedName>
        <fullName evidence="2">Uncharacterized protein</fullName>
    </submittedName>
</protein>
<name>A0A367IQP8_RHIAZ</name>
<gene>
    <name evidence="2" type="ORF">CU097_002432</name>
</gene>
<evidence type="ECO:0000256" key="1">
    <source>
        <dbReference type="SAM" id="MobiDB-lite"/>
    </source>
</evidence>
<evidence type="ECO:0000313" key="3">
    <source>
        <dbReference type="Proteomes" id="UP000252139"/>
    </source>
</evidence>
<reference evidence="2 3" key="1">
    <citation type="journal article" date="2018" name="G3 (Bethesda)">
        <title>Phylogenetic and Phylogenomic Definition of Rhizopus Species.</title>
        <authorList>
            <person name="Gryganskyi A.P."/>
            <person name="Golan J."/>
            <person name="Dolatabadi S."/>
            <person name="Mondo S."/>
            <person name="Robb S."/>
            <person name="Idnurm A."/>
            <person name="Muszewska A."/>
            <person name="Steczkiewicz K."/>
            <person name="Masonjones S."/>
            <person name="Liao H.L."/>
            <person name="Gajdeczka M.T."/>
            <person name="Anike F."/>
            <person name="Vuek A."/>
            <person name="Anishchenko I.M."/>
            <person name="Voigt K."/>
            <person name="de Hoog G.S."/>
            <person name="Smith M.E."/>
            <person name="Heitman J."/>
            <person name="Vilgalys R."/>
            <person name="Stajich J.E."/>
        </authorList>
    </citation>
    <scope>NUCLEOTIDE SEQUENCE [LARGE SCALE GENOMIC DNA]</scope>
    <source>
        <strain evidence="2 3">CBS 357.93</strain>
    </source>
</reference>
<proteinExistence type="predicted"/>
<feature type="compositionally biased region" description="Basic and acidic residues" evidence="1">
    <location>
        <begin position="23"/>
        <end position="32"/>
    </location>
</feature>
<dbReference type="AlphaFoldDB" id="A0A367IQP8"/>
<organism evidence="2 3">
    <name type="scientific">Rhizopus azygosporus</name>
    <name type="common">Rhizopus microsporus var. azygosporus</name>
    <dbReference type="NCBI Taxonomy" id="86630"/>
    <lineage>
        <taxon>Eukaryota</taxon>
        <taxon>Fungi</taxon>
        <taxon>Fungi incertae sedis</taxon>
        <taxon>Mucoromycota</taxon>
        <taxon>Mucoromycotina</taxon>
        <taxon>Mucoromycetes</taxon>
        <taxon>Mucorales</taxon>
        <taxon>Mucorineae</taxon>
        <taxon>Rhizopodaceae</taxon>
        <taxon>Rhizopus</taxon>
    </lineage>
</organism>